<feature type="domain" description="HTH CENPB-type" evidence="2">
    <location>
        <begin position="38"/>
        <end position="120"/>
    </location>
</feature>
<dbReference type="HOGENOM" id="CLU_018294_7_1_1"/>
<evidence type="ECO:0000313" key="3">
    <source>
        <dbReference type="EMBL" id="CCA21195.1"/>
    </source>
</evidence>
<reference evidence="3" key="2">
    <citation type="submission" date="2011-02" db="EMBL/GenBank/DDBJ databases">
        <authorList>
            <person name="MacLean D."/>
        </authorList>
    </citation>
    <scope>NUCLEOTIDE SEQUENCE</scope>
</reference>
<evidence type="ECO:0000259" key="2">
    <source>
        <dbReference type="PROSITE" id="PS51253"/>
    </source>
</evidence>
<name>F0WIV1_9STRA</name>
<sequence length="127" mass="14759">MTHTQKEELRAYCESDSELTQQELAPWAKIKFKITNPEGKKVHTVSSLELEECLLLWIRQCEEYKLLTITGATIRSKVAKIRRDLVRSGKLQDKVRLHALVFSHGWLFNYHKRHGLTSKSLHGEVAF</sequence>
<reference evidence="3" key="1">
    <citation type="journal article" date="2011" name="PLoS Biol.">
        <title>Gene gain and loss during evolution of obligate parasitism in the white rust pathogen of Arabidopsis thaliana.</title>
        <authorList>
            <person name="Kemen E."/>
            <person name="Gardiner A."/>
            <person name="Schultz-Larsen T."/>
            <person name="Kemen A.C."/>
            <person name="Balmuth A.L."/>
            <person name="Robert-Seilaniantz A."/>
            <person name="Bailey K."/>
            <person name="Holub E."/>
            <person name="Studholme D.J."/>
            <person name="Maclean D."/>
            <person name="Jones J.D."/>
        </authorList>
    </citation>
    <scope>NUCLEOTIDE SEQUENCE</scope>
</reference>
<evidence type="ECO:0000256" key="1">
    <source>
        <dbReference type="ARBA" id="ARBA00023125"/>
    </source>
</evidence>
<protein>
    <submittedName>
        <fullName evidence="3">AlNc14C114G6486 protein</fullName>
    </submittedName>
</protein>
<dbReference type="AlphaFoldDB" id="F0WIV1"/>
<dbReference type="InterPro" id="IPR009057">
    <property type="entry name" value="Homeodomain-like_sf"/>
</dbReference>
<dbReference type="InterPro" id="IPR006600">
    <property type="entry name" value="HTH_CenpB_DNA-bd_dom"/>
</dbReference>
<organism evidence="3">
    <name type="scientific">Albugo laibachii Nc14</name>
    <dbReference type="NCBI Taxonomy" id="890382"/>
    <lineage>
        <taxon>Eukaryota</taxon>
        <taxon>Sar</taxon>
        <taxon>Stramenopiles</taxon>
        <taxon>Oomycota</taxon>
        <taxon>Peronosporomycetes</taxon>
        <taxon>Albuginales</taxon>
        <taxon>Albuginaceae</taxon>
        <taxon>Albugo</taxon>
    </lineage>
</organism>
<dbReference type="PROSITE" id="PS51253">
    <property type="entry name" value="HTH_CENPB"/>
    <property type="match status" value="1"/>
</dbReference>
<gene>
    <name evidence="3" type="primary">AlNc14C114G6486</name>
    <name evidence="3" type="ORF">ALNC14_073380</name>
</gene>
<dbReference type="SMART" id="SM00674">
    <property type="entry name" value="CENPB"/>
    <property type="match status" value="1"/>
</dbReference>
<dbReference type="SUPFAM" id="SSF46689">
    <property type="entry name" value="Homeodomain-like"/>
    <property type="match status" value="1"/>
</dbReference>
<accession>F0WIV1</accession>
<dbReference type="Pfam" id="PF03221">
    <property type="entry name" value="HTH_Tnp_Tc5"/>
    <property type="match status" value="1"/>
</dbReference>
<keyword evidence="1" id="KW-0238">DNA-binding</keyword>
<dbReference type="Gene3D" id="1.10.10.60">
    <property type="entry name" value="Homeodomain-like"/>
    <property type="match status" value="1"/>
</dbReference>
<dbReference type="GO" id="GO:0003677">
    <property type="term" value="F:DNA binding"/>
    <property type="evidence" value="ECO:0007669"/>
    <property type="project" value="UniProtKB-KW"/>
</dbReference>
<proteinExistence type="predicted"/>
<dbReference type="EMBL" id="FR824159">
    <property type="protein sequence ID" value="CCA21195.1"/>
    <property type="molecule type" value="Genomic_DNA"/>
</dbReference>